<keyword evidence="1" id="KW-0479">Metal-binding</keyword>
<dbReference type="PROSITE" id="PS50222">
    <property type="entry name" value="EF_HAND_2"/>
    <property type="match status" value="1"/>
</dbReference>
<feature type="chain" id="PRO_5044242280" evidence="6">
    <location>
        <begin position="18"/>
        <end position="238"/>
    </location>
</feature>
<keyword evidence="2 6" id="KW-0732">Signal</keyword>
<evidence type="ECO:0000256" key="5">
    <source>
        <dbReference type="SAM" id="MobiDB-lite"/>
    </source>
</evidence>
<feature type="compositionally biased region" description="Low complexity" evidence="5">
    <location>
        <begin position="133"/>
        <end position="151"/>
    </location>
</feature>
<evidence type="ECO:0000256" key="3">
    <source>
        <dbReference type="ARBA" id="ARBA00022737"/>
    </source>
</evidence>
<organism evidence="7 8">
    <name type="scientific">Melopsittacus undulatus</name>
    <name type="common">Budgerigar</name>
    <name type="synonym">Psittacus undulatus</name>
    <dbReference type="NCBI Taxonomy" id="13146"/>
    <lineage>
        <taxon>Eukaryota</taxon>
        <taxon>Metazoa</taxon>
        <taxon>Chordata</taxon>
        <taxon>Craniata</taxon>
        <taxon>Vertebrata</taxon>
        <taxon>Euteleostomi</taxon>
        <taxon>Archelosauria</taxon>
        <taxon>Archosauria</taxon>
        <taxon>Dinosauria</taxon>
        <taxon>Saurischia</taxon>
        <taxon>Theropoda</taxon>
        <taxon>Coelurosauria</taxon>
        <taxon>Aves</taxon>
        <taxon>Neognathae</taxon>
        <taxon>Neoaves</taxon>
        <taxon>Telluraves</taxon>
        <taxon>Australaves</taxon>
        <taxon>Psittaciformes</taxon>
        <taxon>Psittaculidae</taxon>
        <taxon>Melopsittacus</taxon>
    </lineage>
</organism>
<gene>
    <name evidence="7" type="primary">LOC101877596</name>
</gene>
<dbReference type="InterPro" id="IPR002048">
    <property type="entry name" value="EF_hand_dom"/>
</dbReference>
<dbReference type="InterPro" id="IPR011992">
    <property type="entry name" value="EF-hand-dom_pair"/>
</dbReference>
<reference evidence="7" key="3">
    <citation type="submission" date="2025-09" db="UniProtKB">
        <authorList>
            <consortium name="Ensembl"/>
        </authorList>
    </citation>
    <scope>IDENTIFICATION</scope>
</reference>
<sequence>MRNALVLLLLLVRGARAAPQGGEHRPEDPATMRLDPDFDPFSPELHTLLLLQSTVQSLAMPEQDVKALTREQVLLYLFVLHDHDRNGHLDGLELLQLLGTVLAQRNGEQPHLDTVAVLVDQALERQDMSKDGLLTPPELLLEPPKQLLSPGQGQGTPGPPLLPHPREPEVLEGNMGVNGPRLRPAEKQEEGQEALQAEPPQAVTQQAESPDAGLMEAEDTTKIETPEAAVPEAEAGLV</sequence>
<keyword evidence="3" id="KW-0677">Repeat</keyword>
<dbReference type="PANTHER" id="PTHR23104:SF15">
    <property type="entry name" value="CELL GROWTH REGULATOR WITH EF HAND DOMAIN PROTEIN 1"/>
    <property type="match status" value="1"/>
</dbReference>
<evidence type="ECO:0000256" key="2">
    <source>
        <dbReference type="ARBA" id="ARBA00022729"/>
    </source>
</evidence>
<name>A0A8V5FGZ2_MELUD</name>
<reference evidence="7" key="1">
    <citation type="submission" date="2020-03" db="EMBL/GenBank/DDBJ databases">
        <title>Melopsittacus undulatus (budgerigar) genome, bMelUnd1, maternal haplotype with Z.</title>
        <authorList>
            <person name="Gedman G."/>
            <person name="Mountcastle J."/>
            <person name="Haase B."/>
            <person name="Formenti G."/>
            <person name="Wright T."/>
            <person name="Apodaca J."/>
            <person name="Pelan S."/>
            <person name="Chow W."/>
            <person name="Rhie A."/>
            <person name="Howe K."/>
            <person name="Fedrigo O."/>
            <person name="Jarvis E.D."/>
        </authorList>
    </citation>
    <scope>NUCLEOTIDE SEQUENCE [LARGE SCALE GENOMIC DNA]</scope>
</reference>
<proteinExistence type="predicted"/>
<dbReference type="SUPFAM" id="SSF47473">
    <property type="entry name" value="EF-hand"/>
    <property type="match status" value="1"/>
</dbReference>
<dbReference type="AlphaFoldDB" id="A0A8V5FGZ2"/>
<evidence type="ECO:0000256" key="1">
    <source>
        <dbReference type="ARBA" id="ARBA00022723"/>
    </source>
</evidence>
<dbReference type="Ensembl" id="ENSMUNT00000035149.1">
    <property type="protein sequence ID" value="ENSMUNP00000030558.1"/>
    <property type="gene ID" value="ENSMUNG00000021012.1"/>
</dbReference>
<dbReference type="OrthoDB" id="289247at2759"/>
<evidence type="ECO:0000256" key="6">
    <source>
        <dbReference type="SAM" id="SignalP"/>
    </source>
</evidence>
<feature type="region of interest" description="Disordered" evidence="5">
    <location>
        <begin position="133"/>
        <end position="238"/>
    </location>
</feature>
<reference evidence="7" key="2">
    <citation type="submission" date="2025-08" db="UniProtKB">
        <authorList>
            <consortium name="Ensembl"/>
        </authorList>
    </citation>
    <scope>IDENTIFICATION</scope>
</reference>
<evidence type="ECO:0000256" key="4">
    <source>
        <dbReference type="ARBA" id="ARBA00022837"/>
    </source>
</evidence>
<dbReference type="PANTHER" id="PTHR23104">
    <property type="entry name" value="MULTIPLE COAGULATION FACTOR DEFICIENCY PROTEIN 2 NEURAL STEM CELL DERIVED NEURONAL SURVIVAL PROTEIN"/>
    <property type="match status" value="1"/>
</dbReference>
<feature type="signal peptide" evidence="6">
    <location>
        <begin position="1"/>
        <end position="17"/>
    </location>
</feature>
<accession>A0A8V5FGZ2</accession>
<dbReference type="InterPro" id="IPR018247">
    <property type="entry name" value="EF_Hand_1_Ca_BS"/>
</dbReference>
<dbReference type="InterPro" id="IPR052110">
    <property type="entry name" value="MCFD2-like"/>
</dbReference>
<keyword evidence="8" id="KW-1185">Reference proteome</keyword>
<keyword evidence="4" id="KW-0106">Calcium</keyword>
<feature type="compositionally biased region" description="Low complexity" evidence="5">
    <location>
        <begin position="226"/>
        <end position="238"/>
    </location>
</feature>
<evidence type="ECO:0000313" key="8">
    <source>
        <dbReference type="Proteomes" id="UP000694405"/>
    </source>
</evidence>
<dbReference type="Gene3D" id="1.10.238.10">
    <property type="entry name" value="EF-hand"/>
    <property type="match status" value="1"/>
</dbReference>
<evidence type="ECO:0000313" key="7">
    <source>
        <dbReference type="Ensembl" id="ENSMUNP00000030558.1"/>
    </source>
</evidence>
<dbReference type="Proteomes" id="UP000694405">
    <property type="component" value="Chromosome 3"/>
</dbReference>
<dbReference type="PROSITE" id="PS00018">
    <property type="entry name" value="EF_HAND_1"/>
    <property type="match status" value="1"/>
</dbReference>
<protein>
    <submittedName>
        <fullName evidence="7">Uncharacterized protein</fullName>
    </submittedName>
</protein>
<dbReference type="GO" id="GO:0005509">
    <property type="term" value="F:calcium ion binding"/>
    <property type="evidence" value="ECO:0007669"/>
    <property type="project" value="InterPro"/>
</dbReference>